<dbReference type="Pfam" id="PF13962">
    <property type="entry name" value="PGG"/>
    <property type="match status" value="1"/>
</dbReference>
<feature type="transmembrane region" description="Helical" evidence="1">
    <location>
        <begin position="45"/>
        <end position="64"/>
    </location>
</feature>
<keyword evidence="4" id="KW-1185">Reference proteome</keyword>
<dbReference type="EMBL" id="AYSO01000020">
    <property type="protein sequence ID" value="KIE44314.1"/>
    <property type="molecule type" value="Genomic_DNA"/>
</dbReference>
<comment type="caution">
    <text evidence="3">The sequence shown here is derived from an EMBL/GenBank/DDBJ whole genome shotgun (WGS) entry which is preliminary data.</text>
</comment>
<proteinExistence type="predicted"/>
<dbReference type="RefSeq" id="WP_039635633.1">
    <property type="nucleotide sequence ID" value="NZ_AYSO01000020.1"/>
</dbReference>
<evidence type="ECO:0000256" key="1">
    <source>
        <dbReference type="SAM" id="Phobius"/>
    </source>
</evidence>
<evidence type="ECO:0000313" key="3">
    <source>
        <dbReference type="EMBL" id="KIE44314.1"/>
    </source>
</evidence>
<dbReference type="OrthoDB" id="10007713at2"/>
<protein>
    <recommendedName>
        <fullName evidence="2">PGG domain-containing protein</fullName>
    </recommendedName>
</protein>
<gene>
    <name evidence="3" type="ORF">U732_36</name>
</gene>
<accession>A0A0C1TU76</accession>
<dbReference type="AlphaFoldDB" id="A0A0C1TU76"/>
<organism evidence="3 4">
    <name type="scientific">Clostridium argentinense CDC 2741</name>
    <dbReference type="NCBI Taxonomy" id="1418104"/>
    <lineage>
        <taxon>Bacteria</taxon>
        <taxon>Bacillati</taxon>
        <taxon>Bacillota</taxon>
        <taxon>Clostridia</taxon>
        <taxon>Eubacteriales</taxon>
        <taxon>Clostridiaceae</taxon>
        <taxon>Clostridium</taxon>
    </lineage>
</organism>
<keyword evidence="1" id="KW-1133">Transmembrane helix</keyword>
<evidence type="ECO:0000313" key="4">
    <source>
        <dbReference type="Proteomes" id="UP000031366"/>
    </source>
</evidence>
<feature type="domain" description="PGG" evidence="2">
    <location>
        <begin position="9"/>
        <end position="100"/>
    </location>
</feature>
<reference evidence="3 4" key="1">
    <citation type="journal article" date="2015" name="Infect. Genet. Evol.">
        <title>Genomic sequences of six botulinum neurotoxin-producing strains representing three clostridial species illustrate the mobility and diversity of botulinum neurotoxin genes.</title>
        <authorList>
            <person name="Smith T.J."/>
            <person name="Hill K.K."/>
            <person name="Xie G."/>
            <person name="Foley B.T."/>
            <person name="Williamson C.H."/>
            <person name="Foster J.T."/>
            <person name="Johnson S.L."/>
            <person name="Chertkov O."/>
            <person name="Teshima H."/>
            <person name="Gibbons H.S."/>
            <person name="Johnsky L.A."/>
            <person name="Karavis M.A."/>
            <person name="Smith L.A."/>
        </authorList>
    </citation>
    <scope>NUCLEOTIDE SEQUENCE [LARGE SCALE GENOMIC DNA]</scope>
    <source>
        <strain evidence="3 4">CDC 2741</strain>
    </source>
</reference>
<dbReference type="Proteomes" id="UP000031366">
    <property type="component" value="Unassembled WGS sequence"/>
</dbReference>
<feature type="transmembrane region" description="Helical" evidence="1">
    <location>
        <begin position="76"/>
        <end position="100"/>
    </location>
</feature>
<keyword evidence="1" id="KW-0472">Membrane</keyword>
<dbReference type="InterPro" id="IPR026961">
    <property type="entry name" value="PGG_dom"/>
</dbReference>
<name>A0A0C1TU76_9CLOT</name>
<evidence type="ECO:0000259" key="2">
    <source>
        <dbReference type="Pfam" id="PF13962"/>
    </source>
</evidence>
<sequence length="102" mass="11050">MSKIANLKSLINTMTYAASFSLDKSTTADQIGNSLIEKVQVPLRVFGGVAIVFSLACVAFLMMSKKSDKRTEAMERLPWIAGGSFFLGSLTLIASFFYGLGK</sequence>
<keyword evidence="1" id="KW-0812">Transmembrane</keyword>